<sequence>MPSKVLDLKGLSSSSFFSDNLRHTNEEIKLEWGMGLAKNRKVEAELMELELEKDRPFARS</sequence>
<reference evidence="1 2" key="4">
    <citation type="journal article" date="2011" name="BMC Genomics">
        <title>RNA-Seq improves annotation of protein-coding genes in the cucumber genome.</title>
        <authorList>
            <person name="Li Z."/>
            <person name="Zhang Z."/>
            <person name="Yan P."/>
            <person name="Huang S."/>
            <person name="Fei Z."/>
            <person name="Lin K."/>
        </authorList>
    </citation>
    <scope>NUCLEOTIDE SEQUENCE [LARGE SCALE GENOMIC DNA]</scope>
    <source>
        <strain evidence="2">cv. 9930</strain>
        <tissue evidence="1">Leaf</tissue>
    </source>
</reference>
<reference evidence="1 2" key="2">
    <citation type="journal article" date="2009" name="PLoS ONE">
        <title>An integrated genetic and cytogenetic map of the cucumber genome.</title>
        <authorList>
            <person name="Ren Y."/>
            <person name="Zhang Z."/>
            <person name="Liu J."/>
            <person name="Staub J.E."/>
            <person name="Han Y."/>
            <person name="Cheng Z."/>
            <person name="Li X."/>
            <person name="Lu J."/>
            <person name="Miao H."/>
            <person name="Kang H."/>
            <person name="Xie B."/>
            <person name="Gu X."/>
            <person name="Wang X."/>
            <person name="Du Y."/>
            <person name="Jin W."/>
            <person name="Huang S."/>
        </authorList>
    </citation>
    <scope>NUCLEOTIDE SEQUENCE [LARGE SCALE GENOMIC DNA]</scope>
    <source>
        <strain evidence="2">cv. 9930</strain>
        <tissue evidence="1">Leaf</tissue>
    </source>
</reference>
<proteinExistence type="predicted"/>
<organism evidence="1 2">
    <name type="scientific">Cucumis sativus</name>
    <name type="common">Cucumber</name>
    <dbReference type="NCBI Taxonomy" id="3659"/>
    <lineage>
        <taxon>Eukaryota</taxon>
        <taxon>Viridiplantae</taxon>
        <taxon>Streptophyta</taxon>
        <taxon>Embryophyta</taxon>
        <taxon>Tracheophyta</taxon>
        <taxon>Spermatophyta</taxon>
        <taxon>Magnoliopsida</taxon>
        <taxon>eudicotyledons</taxon>
        <taxon>Gunneridae</taxon>
        <taxon>Pentapetalae</taxon>
        <taxon>rosids</taxon>
        <taxon>fabids</taxon>
        <taxon>Cucurbitales</taxon>
        <taxon>Cucurbitaceae</taxon>
        <taxon>Benincaseae</taxon>
        <taxon>Cucumis</taxon>
    </lineage>
</organism>
<keyword evidence="2" id="KW-1185">Reference proteome</keyword>
<reference evidence="1 2" key="1">
    <citation type="journal article" date="2009" name="Nat. Genet.">
        <title>The genome of the cucumber, Cucumis sativus L.</title>
        <authorList>
            <person name="Huang S."/>
            <person name="Li R."/>
            <person name="Zhang Z."/>
            <person name="Li L."/>
            <person name="Gu X."/>
            <person name="Fan W."/>
            <person name="Lucas W.J."/>
            <person name="Wang X."/>
            <person name="Xie B."/>
            <person name="Ni P."/>
            <person name="Ren Y."/>
            <person name="Zhu H."/>
            <person name="Li J."/>
            <person name="Lin K."/>
            <person name="Jin W."/>
            <person name="Fei Z."/>
            <person name="Li G."/>
            <person name="Staub J."/>
            <person name="Kilian A."/>
            <person name="van der Vossen E.A."/>
            <person name="Wu Y."/>
            <person name="Guo J."/>
            <person name="He J."/>
            <person name="Jia Z."/>
            <person name="Ren Y."/>
            <person name="Tian G."/>
            <person name="Lu Y."/>
            <person name="Ruan J."/>
            <person name="Qian W."/>
            <person name="Wang M."/>
            <person name="Huang Q."/>
            <person name="Li B."/>
            <person name="Xuan Z."/>
            <person name="Cao J."/>
            <person name="Asan"/>
            <person name="Wu Z."/>
            <person name="Zhang J."/>
            <person name="Cai Q."/>
            <person name="Bai Y."/>
            <person name="Zhao B."/>
            <person name="Han Y."/>
            <person name="Li Y."/>
            <person name="Li X."/>
            <person name="Wang S."/>
            <person name="Shi Q."/>
            <person name="Liu S."/>
            <person name="Cho W.K."/>
            <person name="Kim J.Y."/>
            <person name="Xu Y."/>
            <person name="Heller-Uszynska K."/>
            <person name="Miao H."/>
            <person name="Cheng Z."/>
            <person name="Zhang S."/>
            <person name="Wu J."/>
            <person name="Yang Y."/>
            <person name="Kang H."/>
            <person name="Li M."/>
            <person name="Liang H."/>
            <person name="Ren X."/>
            <person name="Shi Z."/>
            <person name="Wen M."/>
            <person name="Jian M."/>
            <person name="Yang H."/>
            <person name="Zhang G."/>
            <person name="Yang Z."/>
            <person name="Chen R."/>
            <person name="Liu S."/>
            <person name="Li J."/>
            <person name="Ma L."/>
            <person name="Liu H."/>
            <person name="Zhou Y."/>
            <person name="Zhao J."/>
            <person name="Fang X."/>
            <person name="Li G."/>
            <person name="Fang L."/>
            <person name="Li Y."/>
            <person name="Liu D."/>
            <person name="Zheng H."/>
            <person name="Zhang Y."/>
            <person name="Qin N."/>
            <person name="Li Z."/>
            <person name="Yang G."/>
            <person name="Yang S."/>
            <person name="Bolund L."/>
            <person name="Kristiansen K."/>
            <person name="Zheng H."/>
            <person name="Li S."/>
            <person name="Zhang X."/>
            <person name="Yang H."/>
            <person name="Wang J."/>
            <person name="Sun R."/>
            <person name="Zhang B."/>
            <person name="Jiang S."/>
            <person name="Wang J."/>
            <person name="Du Y."/>
            <person name="Li S."/>
        </authorList>
    </citation>
    <scope>NUCLEOTIDE SEQUENCE [LARGE SCALE GENOMIC DNA]</scope>
    <source>
        <strain evidence="2">cv. 9930</strain>
        <tissue evidence="1">Leaf</tissue>
    </source>
</reference>
<evidence type="ECO:0000313" key="1">
    <source>
        <dbReference type="EMBL" id="KAE8637312.1"/>
    </source>
</evidence>
<reference evidence="1 2" key="3">
    <citation type="journal article" date="2010" name="BMC Genomics">
        <title>Transcriptome sequencing and comparative analysis of cucumber flowers with different sex types.</title>
        <authorList>
            <person name="Guo S."/>
            <person name="Zheng Y."/>
            <person name="Joung J.G."/>
            <person name="Liu S."/>
            <person name="Zhang Z."/>
            <person name="Crasta O.R."/>
            <person name="Sobral B.W."/>
            <person name="Xu Y."/>
            <person name="Huang S."/>
            <person name="Fei Z."/>
        </authorList>
    </citation>
    <scope>NUCLEOTIDE SEQUENCE [LARGE SCALE GENOMIC DNA]</scope>
    <source>
        <strain evidence="2">cv. 9930</strain>
        <tissue evidence="1">Leaf</tissue>
    </source>
</reference>
<reference evidence="1 2" key="5">
    <citation type="journal article" date="2019" name="Gigascience">
        <title>A chromosome-scale genome assembly of cucumber (Cucumis sativus L.).</title>
        <authorList>
            <person name="Li Q."/>
            <person name="Li H."/>
            <person name="Huang W."/>
            <person name="Xu Y."/>
            <person name="Zhou Q."/>
            <person name="Wang S."/>
            <person name="Ruan J."/>
            <person name="Huang S."/>
            <person name="Zhang Z."/>
        </authorList>
    </citation>
    <scope>NUCLEOTIDE SEQUENCE [LARGE SCALE GENOMIC DNA]</scope>
    <source>
        <strain evidence="2">cv. 9930</strain>
        <tissue evidence="1">Leaf</tissue>
    </source>
</reference>
<dbReference type="EMBL" id="ACHR03000052">
    <property type="protein sequence ID" value="KAE8637312.1"/>
    <property type="molecule type" value="Genomic_DNA"/>
</dbReference>
<accession>A0ACB6HBK2</accession>
<feature type="non-terminal residue" evidence="1">
    <location>
        <position position="60"/>
    </location>
</feature>
<evidence type="ECO:0000313" key="2">
    <source>
        <dbReference type="Proteomes" id="UP000029981"/>
    </source>
</evidence>
<gene>
    <name evidence="1" type="ORF">Csa_011806</name>
</gene>
<comment type="caution">
    <text evidence="1">The sequence shown here is derived from an EMBL/GenBank/DDBJ whole genome shotgun (WGS) entry which is preliminary data.</text>
</comment>
<name>A0ACB6HBK2_CUCSA</name>
<dbReference type="Proteomes" id="UP000029981">
    <property type="component" value="Unassembled WGS sequence"/>
</dbReference>
<protein>
    <submittedName>
        <fullName evidence="1">Uncharacterized protein</fullName>
    </submittedName>
</protein>